<sequence length="458" mass="53668">MANTRNEILKAYNNRLKLNKSVMREVMSWFSVYVWENKHQKIVTTDRKSKSIITTRLTKRTDLSRRYLDTMFFTQVKSTKSRVELQEYKVVQYLENGQERFSFTLINLATFSEDGIVKLHTTPWLGGKVEAGLVCPEMFFKALSSEWVCKGDMRKVIANGPFKYLDFEQLNPKYLELHELEKLYKFRDKAEYLQKIGAYDAVDDVIKNNVDLRRLSWSFLKKHKKQIKNTNSISLLSAVISKTNQYPEIPFTPEFLRKVAFCDSQIFDTLKYVHKNLNIGYVKLQNYLVKNKIESWSYVDYIEKLIDMKVNMTKSIVMPKDFEMFHEELINKLKAEAERRLQQKFSDVAKKKSIFNTNFEGLVFIVPSTKKELVKEGFELHNCLSSYANKLAENETTVLFVRREDAPSQPLYALEIGNDNQIVQLRAKYNAPADNEDAKIVDDYIKNFYVQKKTAMTA</sequence>
<gene>
    <name evidence="1" type="ORF">PO158_09290</name>
</gene>
<evidence type="ECO:0000313" key="1">
    <source>
        <dbReference type="EMBL" id="MDC2828473.1"/>
    </source>
</evidence>
<comment type="caution">
    <text evidence="1">The sequence shown here is derived from an EMBL/GenBank/DDBJ whole genome shotgun (WGS) entry which is preliminary data.</text>
</comment>
<protein>
    <submittedName>
        <fullName evidence="1">PcfJ domain-containing protein</fullName>
    </submittedName>
</protein>
<dbReference type="RefSeq" id="WP_272207424.1">
    <property type="nucleotide sequence ID" value="NZ_JAQONC010000001.1"/>
</dbReference>
<dbReference type="InterPro" id="IPR025586">
    <property type="entry name" value="PcfJ"/>
</dbReference>
<accession>A0AAJ1HPU3</accession>
<proteinExistence type="predicted"/>
<evidence type="ECO:0000313" key="2">
    <source>
        <dbReference type="Proteomes" id="UP001218021"/>
    </source>
</evidence>
<reference evidence="1" key="1">
    <citation type="submission" date="2023-01" db="EMBL/GenBank/DDBJ databases">
        <title>Genome analysis of 13 Lactobacillus isolated from gut of wild boar.</title>
        <authorList>
            <person name="Papp P."/>
            <person name="Libisch B."/>
            <person name="Nagy T."/>
            <person name="Olasz F."/>
        </authorList>
    </citation>
    <scope>NUCLEOTIDE SEQUENCE</scope>
    <source>
        <strain evidence="1">F108</strain>
    </source>
</reference>
<dbReference type="EMBL" id="JAQOND010000032">
    <property type="protein sequence ID" value="MDC2828473.1"/>
    <property type="molecule type" value="Genomic_DNA"/>
</dbReference>
<dbReference type="Pfam" id="PF14284">
    <property type="entry name" value="PcfJ"/>
    <property type="match status" value="1"/>
</dbReference>
<name>A0AAJ1HPU3_LIMMU</name>
<dbReference type="AlphaFoldDB" id="A0AAJ1HPU3"/>
<organism evidence="1 2">
    <name type="scientific">Limosilactobacillus mucosae</name>
    <name type="common">Lactobacillus mucosae</name>
    <dbReference type="NCBI Taxonomy" id="97478"/>
    <lineage>
        <taxon>Bacteria</taxon>
        <taxon>Bacillati</taxon>
        <taxon>Bacillota</taxon>
        <taxon>Bacilli</taxon>
        <taxon>Lactobacillales</taxon>
        <taxon>Lactobacillaceae</taxon>
        <taxon>Limosilactobacillus</taxon>
    </lineage>
</organism>
<dbReference type="Proteomes" id="UP001218021">
    <property type="component" value="Unassembled WGS sequence"/>
</dbReference>